<keyword evidence="1" id="KW-0732">Signal</keyword>
<name>A0A0D7B0H3_9AGAR</name>
<gene>
    <name evidence="2" type="ORF">CYLTODRAFT_402308</name>
</gene>
<dbReference type="OrthoDB" id="2828670at2759"/>
<feature type="chain" id="PRO_5013334454" evidence="1">
    <location>
        <begin position="16"/>
        <end position="142"/>
    </location>
</feature>
<dbReference type="Proteomes" id="UP000054007">
    <property type="component" value="Unassembled WGS sequence"/>
</dbReference>
<evidence type="ECO:0000313" key="2">
    <source>
        <dbReference type="EMBL" id="KIY64143.1"/>
    </source>
</evidence>
<evidence type="ECO:0000256" key="1">
    <source>
        <dbReference type="SAM" id="SignalP"/>
    </source>
</evidence>
<organism evidence="2 3">
    <name type="scientific">Cylindrobasidium torrendii FP15055 ss-10</name>
    <dbReference type="NCBI Taxonomy" id="1314674"/>
    <lineage>
        <taxon>Eukaryota</taxon>
        <taxon>Fungi</taxon>
        <taxon>Dikarya</taxon>
        <taxon>Basidiomycota</taxon>
        <taxon>Agaricomycotina</taxon>
        <taxon>Agaricomycetes</taxon>
        <taxon>Agaricomycetidae</taxon>
        <taxon>Agaricales</taxon>
        <taxon>Marasmiineae</taxon>
        <taxon>Physalacriaceae</taxon>
        <taxon>Cylindrobasidium</taxon>
    </lineage>
</organism>
<keyword evidence="3" id="KW-1185">Reference proteome</keyword>
<dbReference type="AlphaFoldDB" id="A0A0D7B0H3"/>
<accession>A0A0D7B0H3</accession>
<protein>
    <submittedName>
        <fullName evidence="2">Uncharacterized protein</fullName>
    </submittedName>
</protein>
<reference evidence="2 3" key="1">
    <citation type="journal article" date="2015" name="Fungal Genet. Biol.">
        <title>Evolution of novel wood decay mechanisms in Agaricales revealed by the genome sequences of Fistulina hepatica and Cylindrobasidium torrendii.</title>
        <authorList>
            <person name="Floudas D."/>
            <person name="Held B.W."/>
            <person name="Riley R."/>
            <person name="Nagy L.G."/>
            <person name="Koehler G."/>
            <person name="Ransdell A.S."/>
            <person name="Younus H."/>
            <person name="Chow J."/>
            <person name="Chiniquy J."/>
            <person name="Lipzen A."/>
            <person name="Tritt A."/>
            <person name="Sun H."/>
            <person name="Haridas S."/>
            <person name="LaButti K."/>
            <person name="Ohm R.A."/>
            <person name="Kues U."/>
            <person name="Blanchette R.A."/>
            <person name="Grigoriev I.V."/>
            <person name="Minto R.E."/>
            <person name="Hibbett D.S."/>
        </authorList>
    </citation>
    <scope>NUCLEOTIDE SEQUENCE [LARGE SCALE GENOMIC DNA]</scope>
    <source>
        <strain evidence="2 3">FP15055 ss-10</strain>
    </source>
</reference>
<feature type="signal peptide" evidence="1">
    <location>
        <begin position="1"/>
        <end position="15"/>
    </location>
</feature>
<proteinExistence type="predicted"/>
<sequence>MKLITTLALASYASAAALSSSLTEASKRQTNLRCGGAEDSQLADCQHLYDNWPNYLDATWDALCTTNVVQRAYNPACYGTCCVFTTSNAPLWDDIHTAVGTILDCRSEEKGTVNGQVDVGGSKAGRICLANRNSCGDCFDKD</sequence>
<evidence type="ECO:0000313" key="3">
    <source>
        <dbReference type="Proteomes" id="UP000054007"/>
    </source>
</evidence>
<dbReference type="EMBL" id="KN880652">
    <property type="protein sequence ID" value="KIY64143.1"/>
    <property type="molecule type" value="Genomic_DNA"/>
</dbReference>